<feature type="compositionally biased region" description="Polar residues" evidence="5">
    <location>
        <begin position="514"/>
        <end position="528"/>
    </location>
</feature>
<feature type="compositionally biased region" description="Low complexity" evidence="5">
    <location>
        <begin position="943"/>
        <end position="954"/>
    </location>
</feature>
<feature type="region of interest" description="Disordered" evidence="5">
    <location>
        <begin position="1"/>
        <end position="135"/>
    </location>
</feature>
<sequence length="1533" mass="170403">MSQSEGRAPLATDDSLHELDTDPSYSYLDDSIDTPNEAEGAYSVLQGDHNNYNNADEKTETESSVCESTCSGNDGVKIHVSDEEGDVQEGAKEKVQTRLSKEDQKLISDECPDVDDTSSESHAVADTYREESVTVKTKEPQAKLYTSQLKVNTKPIERPRSRTPINLVTLDEYVCSESPEKSPGLSKLNITLPGEEFETKEKISRKPKVATEKTWFNFNEANLFSHSKSAVIVNQLIKNGRDSQKKMLVPKTLNELKAEQSSALQENHSKHPQSAASLEESKQQNNPDVIGPTAQVVSPVSSGWEVFEEKSDLKSRSQKKHFLLSTPSFEAKLTEKQISGYNDALDPFMSQNTAGTQQGDLENHGLTDSPSTLSSELPGLQDQFVENSRTFAEDMPKKHKSSKKAAKGADDLSDIIANGPKPRGPGEFVPYEERIDEDSEEWQTFQQMQERIKRSVQKTQENIEKLAAKADSPDFLKPEPKVETVTSSLLGLTDSNMDEPELDLRLQVCAPPASNGTETESDLFSSLPASKAQAKSTDDLLGLSLPDSDVQPTQTQCDPFELDDDMLADQETSAGLSSIVDDFLGIDESALHQKPLKKPEEMLEELAQRNKPPPPHPTIPDELGFDQAPVSEAQQPINEDPFDLGFDIPTKTSNLDAFESPDQIGLVGMESNERLKPEPKSPIPRPSPGKSALRAKVDLSVAACILAAPIKASDRISSPPQNQGSPTKAQNGILDAEISTESLMTPENVVSGGSPSTTPTRGYSSDNPFRSASKSEDSAVGDEDQFAGFFDTVSNAQGVVTTSDIGFDPFSTIEPTGHDIQHEQGAVNSFDPFATIVGDDIIDGVGEQQKMEKCDFDPFTQVEENTPFSTPSPTKKQIEGVVAPPRLRDLKDILGESCADDVMPVEHVDDPFKTTEGIDDPSTANGNLDLFGEAAFSSENEGASASDPSFSPSATIPSPVDKDKATSSRFNPFNKTSPEDEVADETEKFECRDGSQELTPSPDADTDFEPLEDYFPSAEGKVWKLLLRQPGKKTKNLVNRLPGKLPGSTKRSWRNVWVKLVPGKDGKTLIRLHDSDKTDARAFQEVPLLPIYDFSGINLQQYDQYGKIHTVKLQQITFKERPGIKTEKLMTELTYPNFLERFRPKPTMVLDHQPVATELLKFGSLNYDEIRSFVWTCEDALLRTEAHREKTQIYNKDEVQVLAQDEYMAIVDKEGHIMSQKARARIFVLAFVTGMPPCELGLNDKRRKGKEVVGRKDIIPIKTDEWIAIQQYEFHSLVDLKEFEKTGLIKFYPLDGTQFELLRFRVKPKQNLQLPLQVQTQMTVNKKHVEIRADVMVPGYFTDSARSGEVPCENIMIRFPIPEPWIYYFREERLFKYGSLHSVKRKPGKIKGIERITALAQGFLPQSLMEASAGTAKYEHIFGAIVWRIDRLPGRTEGAYKTHLFTMKLDLGPHDPIPDSYKQYVDVEFTMPNTTISGTQVRSISVGNPNNPERWVKYVGKYEYKVEIDLKIEDEASPSQAPEDLDSCHSSED</sequence>
<evidence type="ECO:0000256" key="4">
    <source>
        <dbReference type="ARBA" id="ARBA00022583"/>
    </source>
</evidence>
<feature type="compositionally biased region" description="Polar residues" evidence="5">
    <location>
        <begin position="751"/>
        <end position="772"/>
    </location>
</feature>
<feature type="region of interest" description="Disordered" evidence="5">
    <location>
        <begin position="510"/>
        <end position="560"/>
    </location>
</feature>
<feature type="region of interest" description="Disordered" evidence="5">
    <location>
        <begin position="258"/>
        <end position="293"/>
    </location>
</feature>
<comment type="similarity">
    <text evidence="2">Belongs to the Stoned B family.</text>
</comment>
<dbReference type="RefSeq" id="XP_013388524.1">
    <property type="nucleotide sequence ID" value="XM_013533070.1"/>
</dbReference>
<dbReference type="FunFam" id="2.60.40.1170:FF:000022">
    <property type="entry name" value="AP-1 complex subunit mu"/>
    <property type="match status" value="1"/>
</dbReference>
<feature type="region of interest" description="Disordered" evidence="5">
    <location>
        <begin position="909"/>
        <end position="1011"/>
    </location>
</feature>
<dbReference type="GO" id="GO:0005737">
    <property type="term" value="C:cytoplasm"/>
    <property type="evidence" value="ECO:0007669"/>
    <property type="project" value="UniProtKB-SubCell"/>
</dbReference>
<feature type="region of interest" description="Disordered" evidence="5">
    <location>
        <begin position="350"/>
        <end position="377"/>
    </location>
</feature>
<feature type="region of interest" description="Disordered" evidence="5">
    <location>
        <begin position="743"/>
        <end position="780"/>
    </location>
</feature>
<dbReference type="InterPro" id="IPR036168">
    <property type="entry name" value="AP2_Mu_C_sf"/>
</dbReference>
<feature type="region of interest" description="Disordered" evidence="5">
    <location>
        <begin position="1513"/>
        <end position="1533"/>
    </location>
</feature>
<feature type="compositionally biased region" description="Polar residues" evidence="5">
    <location>
        <begin position="967"/>
        <end position="976"/>
    </location>
</feature>
<feature type="compositionally biased region" description="Low complexity" evidence="5">
    <location>
        <begin position="539"/>
        <end position="549"/>
    </location>
</feature>
<feature type="compositionally biased region" description="Basic and acidic residues" evidence="5">
    <location>
        <begin position="89"/>
        <end position="108"/>
    </location>
</feature>
<evidence type="ECO:0000256" key="3">
    <source>
        <dbReference type="ARBA" id="ARBA00022490"/>
    </source>
</evidence>
<comment type="subcellular location">
    <subcellularLocation>
        <location evidence="1">Cytoplasm</location>
    </subcellularLocation>
</comment>
<feature type="compositionally biased region" description="Polar residues" evidence="5">
    <location>
        <begin position="259"/>
        <end position="276"/>
    </location>
</feature>
<feature type="domain" description="SHD" evidence="6">
    <location>
        <begin position="1022"/>
        <end position="1192"/>
    </location>
</feature>
<accession>A0A1S3HTZ2</accession>
<dbReference type="InParanoid" id="A0A1S3HTZ2"/>
<name>A0A1S3HTZ2_LINAN</name>
<evidence type="ECO:0000256" key="2">
    <source>
        <dbReference type="ARBA" id="ARBA00005579"/>
    </source>
</evidence>
<feature type="compositionally biased region" description="Basic residues" evidence="5">
    <location>
        <begin position="397"/>
        <end position="406"/>
    </location>
</feature>
<dbReference type="GeneID" id="106157435"/>
<evidence type="ECO:0000256" key="1">
    <source>
        <dbReference type="ARBA" id="ARBA00004496"/>
    </source>
</evidence>
<keyword evidence="4" id="KW-0254">Endocytosis</keyword>
<evidence type="ECO:0000259" key="6">
    <source>
        <dbReference type="PROSITE" id="PS51070"/>
    </source>
</evidence>
<gene>
    <name evidence="9" type="primary">LOC106157435</name>
</gene>
<keyword evidence="8" id="KW-1185">Reference proteome</keyword>
<organism evidence="8 9">
    <name type="scientific">Lingula anatina</name>
    <name type="common">Brachiopod</name>
    <name type="synonym">Lingula unguis</name>
    <dbReference type="NCBI Taxonomy" id="7574"/>
    <lineage>
        <taxon>Eukaryota</taxon>
        <taxon>Metazoa</taxon>
        <taxon>Spiralia</taxon>
        <taxon>Lophotrochozoa</taxon>
        <taxon>Brachiopoda</taxon>
        <taxon>Linguliformea</taxon>
        <taxon>Lingulata</taxon>
        <taxon>Lingulida</taxon>
        <taxon>Linguloidea</taxon>
        <taxon>Lingulidae</taxon>
        <taxon>Lingula</taxon>
    </lineage>
</organism>
<feature type="region of interest" description="Disordered" evidence="5">
    <location>
        <begin position="637"/>
        <end position="692"/>
    </location>
</feature>
<evidence type="ECO:0000259" key="7">
    <source>
        <dbReference type="PROSITE" id="PS51072"/>
    </source>
</evidence>
<dbReference type="PROSITE" id="PS51070">
    <property type="entry name" value="SHD"/>
    <property type="match status" value="1"/>
</dbReference>
<dbReference type="STRING" id="7574.A0A1S3HTZ2"/>
<dbReference type="PANTHER" id="PTHR10529">
    <property type="entry name" value="AP COMPLEX SUBUNIT MU"/>
    <property type="match status" value="1"/>
</dbReference>
<feature type="compositionally biased region" description="Basic and acidic residues" evidence="5">
    <location>
        <begin position="985"/>
        <end position="995"/>
    </location>
</feature>
<dbReference type="OrthoDB" id="10063141at2759"/>
<proteinExistence type="inferred from homology"/>
<dbReference type="GO" id="GO:0006897">
    <property type="term" value="P:endocytosis"/>
    <property type="evidence" value="ECO:0007669"/>
    <property type="project" value="UniProtKB-KW"/>
</dbReference>
<feature type="compositionally biased region" description="Low complexity" evidence="5">
    <location>
        <begin position="62"/>
        <end position="71"/>
    </location>
</feature>
<protein>
    <submittedName>
        <fullName evidence="9">Uncharacterized protein LOC106157435</fullName>
    </submittedName>
</protein>
<dbReference type="SUPFAM" id="SSF49447">
    <property type="entry name" value="Second domain of Mu2 adaptin subunit (ap50) of ap2 adaptor"/>
    <property type="match status" value="1"/>
</dbReference>
<feature type="domain" description="MHD" evidence="7">
    <location>
        <begin position="1196"/>
        <end position="1509"/>
    </location>
</feature>
<feature type="compositionally biased region" description="Polar residues" evidence="5">
    <location>
        <begin position="350"/>
        <end position="375"/>
    </location>
</feature>
<evidence type="ECO:0000313" key="8">
    <source>
        <dbReference type="Proteomes" id="UP000085678"/>
    </source>
</evidence>
<feature type="region of interest" description="Disordered" evidence="5">
    <location>
        <begin position="392"/>
        <end position="429"/>
    </location>
</feature>
<dbReference type="Pfam" id="PF00928">
    <property type="entry name" value="Adap_comp_sub"/>
    <property type="match status" value="1"/>
</dbReference>
<dbReference type="PROSITE" id="PS51072">
    <property type="entry name" value="MHD"/>
    <property type="match status" value="1"/>
</dbReference>
<dbReference type="KEGG" id="lak:106157435"/>
<reference evidence="9" key="1">
    <citation type="submission" date="2025-08" db="UniProtKB">
        <authorList>
            <consortium name="RefSeq"/>
        </authorList>
    </citation>
    <scope>IDENTIFICATION</scope>
    <source>
        <tissue evidence="9">Gonads</tissue>
    </source>
</reference>
<dbReference type="InterPro" id="IPR012320">
    <property type="entry name" value="SHD_dom"/>
</dbReference>
<evidence type="ECO:0000313" key="9">
    <source>
        <dbReference type="RefSeq" id="XP_013388524.1"/>
    </source>
</evidence>
<dbReference type="Proteomes" id="UP000085678">
    <property type="component" value="Unplaced"/>
</dbReference>
<evidence type="ECO:0000256" key="5">
    <source>
        <dbReference type="SAM" id="MobiDB-lite"/>
    </source>
</evidence>
<keyword evidence="3" id="KW-0963">Cytoplasm</keyword>
<dbReference type="Gene3D" id="2.60.40.1170">
    <property type="entry name" value="Mu homology domain, subdomain B"/>
    <property type="match status" value="2"/>
</dbReference>
<dbReference type="InterPro" id="IPR050431">
    <property type="entry name" value="Adaptor_comp_med_subunit"/>
</dbReference>
<dbReference type="InterPro" id="IPR028565">
    <property type="entry name" value="MHD"/>
</dbReference>